<dbReference type="InterPro" id="IPR001091">
    <property type="entry name" value="RM_Methyltransferase"/>
</dbReference>
<dbReference type="PIRSF" id="PIRSF036758">
    <property type="entry name" value="Aden_M_ParB"/>
    <property type="match status" value="1"/>
</dbReference>
<keyword evidence="2" id="KW-0808">Transferase</keyword>
<dbReference type="GO" id="GO:0045881">
    <property type="term" value="P:positive regulation of sporulation resulting in formation of a cellular spore"/>
    <property type="evidence" value="ECO:0007669"/>
    <property type="project" value="TreeGrafter"/>
</dbReference>
<dbReference type="SMART" id="SM00470">
    <property type="entry name" value="ParB"/>
    <property type="match status" value="1"/>
</dbReference>
<dbReference type="InterPro" id="IPR050336">
    <property type="entry name" value="Chromosome_partition/occlusion"/>
</dbReference>
<keyword evidence="7" id="KW-1185">Reference proteome</keyword>
<keyword evidence="1 6" id="KW-0489">Methyltransferase</keyword>
<dbReference type="RefSeq" id="WP_188901359.1">
    <property type="nucleotide sequence ID" value="NZ_BMKS01000008.1"/>
</dbReference>
<dbReference type="Gene3D" id="3.90.1530.10">
    <property type="entry name" value="Conserved hypothetical protein from pyrococcus furiosus pfu- 392566-001, ParB domain"/>
    <property type="match status" value="1"/>
</dbReference>
<sequence>MLPDLRVERLPVASLVPYAANARQHPPEQVAQLAASIGEFGFTVPVLVDDAGVLIAGHGRILAARALGLVEVPAIRLSHLTEAQARAYRLADNQLALTSTWDEALLAAELRALRTEEFDLGLLGFDGAALDRLLAEATAEAPAVGGGDPDAPAPEPPAVPVTRPGDLWLMGPHRLLCGDATSAADVARLLDGARPHLMITDPPYGVNYDPEWRKEAGVSATMRTGKVANDDRADWREAWALFPGDVAYVWHAGVHARTVIESLEAAGFVVRSQIVWAKSRFVLGRGDYHWQHEPCLYAVRKGATGHWQGARDQATLWPISTGGDEDAATVHGTQKPVECMRRPIVNNSAPGDGVYEPFSGSGSTIIAAETTGRVCFAMEIDPRYVDVAVRRWQAFTGRAAVLGGEDRVFDDIAAARGMQTAA</sequence>
<dbReference type="EMBL" id="BMKS01000008">
    <property type="protein sequence ID" value="GGG39366.1"/>
    <property type="molecule type" value="Genomic_DNA"/>
</dbReference>
<dbReference type="GO" id="GO:0005694">
    <property type="term" value="C:chromosome"/>
    <property type="evidence" value="ECO:0007669"/>
    <property type="project" value="TreeGrafter"/>
</dbReference>
<dbReference type="InterPro" id="IPR029063">
    <property type="entry name" value="SAM-dependent_MTases_sf"/>
</dbReference>
<dbReference type="Pfam" id="PF02195">
    <property type="entry name" value="ParB_N"/>
    <property type="match status" value="1"/>
</dbReference>
<evidence type="ECO:0000259" key="5">
    <source>
        <dbReference type="SMART" id="SM00470"/>
    </source>
</evidence>
<dbReference type="Gene3D" id="3.40.50.150">
    <property type="entry name" value="Vaccinia Virus protein VP39"/>
    <property type="match status" value="1"/>
</dbReference>
<comment type="caution">
    <text evidence="6">The sequence shown here is derived from an EMBL/GenBank/DDBJ whole genome shotgun (WGS) entry which is preliminary data.</text>
</comment>
<dbReference type="SUPFAM" id="SSF53335">
    <property type="entry name" value="S-adenosyl-L-methionine-dependent methyltransferases"/>
    <property type="match status" value="1"/>
</dbReference>
<dbReference type="PANTHER" id="PTHR33375">
    <property type="entry name" value="CHROMOSOME-PARTITIONING PROTEIN PARB-RELATED"/>
    <property type="match status" value="1"/>
</dbReference>
<dbReference type="EC" id="2.1.1.-" evidence="4"/>
<proteinExistence type="inferred from homology"/>
<dbReference type="GO" id="GO:0008170">
    <property type="term" value="F:N-methyltransferase activity"/>
    <property type="evidence" value="ECO:0007669"/>
    <property type="project" value="InterPro"/>
</dbReference>
<evidence type="ECO:0000256" key="1">
    <source>
        <dbReference type="ARBA" id="ARBA00022603"/>
    </source>
</evidence>
<dbReference type="InterPro" id="IPR036086">
    <property type="entry name" value="ParB/Sulfiredoxin_sf"/>
</dbReference>
<dbReference type="GO" id="GO:0032259">
    <property type="term" value="P:methylation"/>
    <property type="evidence" value="ECO:0007669"/>
    <property type="project" value="UniProtKB-KW"/>
</dbReference>
<reference evidence="6 7" key="1">
    <citation type="journal article" date="2014" name="Int. J. Syst. Evol. Microbiol.">
        <title>Complete genome sequence of Corynebacterium casei LMG S-19264T (=DSM 44701T), isolated from a smear-ripened cheese.</title>
        <authorList>
            <consortium name="US DOE Joint Genome Institute (JGI-PGF)"/>
            <person name="Walter F."/>
            <person name="Albersmeier A."/>
            <person name="Kalinowski J."/>
            <person name="Ruckert C."/>
        </authorList>
    </citation>
    <scope>NUCLEOTIDE SEQUENCE [LARGE SCALE GENOMIC DNA]</scope>
    <source>
        <strain evidence="6 7">CGMCC 1.16330</strain>
    </source>
</reference>
<dbReference type="Proteomes" id="UP000597507">
    <property type="component" value="Unassembled WGS sequence"/>
</dbReference>
<evidence type="ECO:0000313" key="6">
    <source>
        <dbReference type="EMBL" id="GGG39366.1"/>
    </source>
</evidence>
<dbReference type="PRINTS" id="PR00508">
    <property type="entry name" value="S21N4MTFRASE"/>
</dbReference>
<gene>
    <name evidence="6" type="ORF">GCM10010964_28660</name>
</gene>
<evidence type="ECO:0000256" key="4">
    <source>
        <dbReference type="RuleBase" id="RU362026"/>
    </source>
</evidence>
<dbReference type="InterPro" id="IPR003115">
    <property type="entry name" value="ParB_N"/>
</dbReference>
<dbReference type="PANTHER" id="PTHR33375:SF1">
    <property type="entry name" value="CHROMOSOME-PARTITIONING PROTEIN PARB-RELATED"/>
    <property type="match status" value="1"/>
</dbReference>
<dbReference type="Pfam" id="PF01555">
    <property type="entry name" value="N6_N4_Mtase"/>
    <property type="match status" value="1"/>
</dbReference>
<protein>
    <recommendedName>
        <fullName evidence="4">Methyltransferase</fullName>
        <ecNumber evidence="4">2.1.1.-</ecNumber>
    </recommendedName>
</protein>
<dbReference type="InterPro" id="IPR015840">
    <property type="entry name" value="DNA_MeTrfase_ParB"/>
</dbReference>
<comment type="similarity">
    <text evidence="4">Belongs to the N(4)/N(6)-methyltransferase family.</text>
</comment>
<dbReference type="InterPro" id="IPR002941">
    <property type="entry name" value="DNA_methylase_N4/N6"/>
</dbReference>
<comment type="catalytic activity">
    <reaction evidence="3">
        <text>a 2'-deoxyadenosine in DNA + S-adenosyl-L-methionine = an N(6)-methyl-2'-deoxyadenosine in DNA + S-adenosyl-L-homocysteine + H(+)</text>
        <dbReference type="Rhea" id="RHEA:15197"/>
        <dbReference type="Rhea" id="RHEA-COMP:12418"/>
        <dbReference type="Rhea" id="RHEA-COMP:12419"/>
        <dbReference type="ChEBI" id="CHEBI:15378"/>
        <dbReference type="ChEBI" id="CHEBI:57856"/>
        <dbReference type="ChEBI" id="CHEBI:59789"/>
        <dbReference type="ChEBI" id="CHEBI:90615"/>
        <dbReference type="ChEBI" id="CHEBI:90616"/>
        <dbReference type="EC" id="2.1.1.72"/>
    </reaction>
</comment>
<organism evidence="6 7">
    <name type="scientific">Caldovatus sediminis</name>
    <dbReference type="NCBI Taxonomy" id="2041189"/>
    <lineage>
        <taxon>Bacteria</taxon>
        <taxon>Pseudomonadati</taxon>
        <taxon>Pseudomonadota</taxon>
        <taxon>Alphaproteobacteria</taxon>
        <taxon>Acetobacterales</taxon>
        <taxon>Roseomonadaceae</taxon>
        <taxon>Caldovatus</taxon>
    </lineage>
</organism>
<accession>A0A8J2ZCN3</accession>
<name>A0A8J2ZCN3_9PROT</name>
<feature type="domain" description="ParB-like N-terminal" evidence="5">
    <location>
        <begin position="8"/>
        <end position="94"/>
    </location>
</feature>
<evidence type="ECO:0000313" key="7">
    <source>
        <dbReference type="Proteomes" id="UP000597507"/>
    </source>
</evidence>
<dbReference type="GO" id="GO:0007059">
    <property type="term" value="P:chromosome segregation"/>
    <property type="evidence" value="ECO:0007669"/>
    <property type="project" value="TreeGrafter"/>
</dbReference>
<dbReference type="GO" id="GO:0003677">
    <property type="term" value="F:DNA binding"/>
    <property type="evidence" value="ECO:0007669"/>
    <property type="project" value="InterPro"/>
</dbReference>
<evidence type="ECO:0000256" key="2">
    <source>
        <dbReference type="ARBA" id="ARBA00022679"/>
    </source>
</evidence>
<dbReference type="GO" id="GO:0009007">
    <property type="term" value="F:site-specific DNA-methyltransferase (adenine-specific) activity"/>
    <property type="evidence" value="ECO:0007669"/>
    <property type="project" value="UniProtKB-EC"/>
</dbReference>
<dbReference type="AlphaFoldDB" id="A0A8J2ZCN3"/>
<evidence type="ECO:0000256" key="3">
    <source>
        <dbReference type="ARBA" id="ARBA00047942"/>
    </source>
</evidence>
<dbReference type="CDD" id="cd16403">
    <property type="entry name" value="ParB_N_like_MT"/>
    <property type="match status" value="1"/>
</dbReference>
<dbReference type="SUPFAM" id="SSF110849">
    <property type="entry name" value="ParB/Sulfiredoxin"/>
    <property type="match status" value="1"/>
</dbReference>